<name>A0ABP8PKH0_9MICO</name>
<evidence type="ECO:0000256" key="2">
    <source>
        <dbReference type="ARBA" id="ARBA00022630"/>
    </source>
</evidence>
<dbReference type="PANTHER" id="PTHR43303">
    <property type="entry name" value="NADPH DEHYDROGENASE C23G7.10C-RELATED"/>
    <property type="match status" value="1"/>
</dbReference>
<protein>
    <submittedName>
        <fullName evidence="7">NADH:flavin oxidoreductase/NADH oxidase</fullName>
    </submittedName>
</protein>
<keyword evidence="2" id="KW-0285">Flavoprotein</keyword>
<dbReference type="CDD" id="cd02932">
    <property type="entry name" value="OYE_YqiM_FMN"/>
    <property type="match status" value="1"/>
</dbReference>
<dbReference type="Proteomes" id="UP001500731">
    <property type="component" value="Unassembled WGS sequence"/>
</dbReference>
<organism evidence="7 8">
    <name type="scientific">Microbacterium panaciterrae</name>
    <dbReference type="NCBI Taxonomy" id="985759"/>
    <lineage>
        <taxon>Bacteria</taxon>
        <taxon>Bacillati</taxon>
        <taxon>Actinomycetota</taxon>
        <taxon>Actinomycetes</taxon>
        <taxon>Micrococcales</taxon>
        <taxon>Microbacteriaceae</taxon>
        <taxon>Microbacterium</taxon>
    </lineage>
</organism>
<evidence type="ECO:0000256" key="4">
    <source>
        <dbReference type="ARBA" id="ARBA00022857"/>
    </source>
</evidence>
<comment type="cofactor">
    <cofactor evidence="1">
        <name>FMN</name>
        <dbReference type="ChEBI" id="CHEBI:58210"/>
    </cofactor>
</comment>
<keyword evidence="8" id="KW-1185">Reference proteome</keyword>
<keyword evidence="5" id="KW-0560">Oxidoreductase</keyword>
<dbReference type="SUPFAM" id="SSF51395">
    <property type="entry name" value="FMN-linked oxidoreductases"/>
    <property type="match status" value="1"/>
</dbReference>
<evidence type="ECO:0000259" key="6">
    <source>
        <dbReference type="Pfam" id="PF00724"/>
    </source>
</evidence>
<dbReference type="EMBL" id="BAABGP010000018">
    <property type="protein sequence ID" value="GAA4488029.1"/>
    <property type="molecule type" value="Genomic_DNA"/>
</dbReference>
<dbReference type="Pfam" id="PF00724">
    <property type="entry name" value="Oxidored_FMN"/>
    <property type="match status" value="1"/>
</dbReference>
<keyword evidence="3" id="KW-0288">FMN</keyword>
<dbReference type="PANTHER" id="PTHR43303:SF4">
    <property type="entry name" value="NADPH DEHYDROGENASE C23G7.10C-RELATED"/>
    <property type="match status" value="1"/>
</dbReference>
<dbReference type="InterPro" id="IPR001155">
    <property type="entry name" value="OxRdtase_FMN_N"/>
</dbReference>
<evidence type="ECO:0000256" key="1">
    <source>
        <dbReference type="ARBA" id="ARBA00001917"/>
    </source>
</evidence>
<keyword evidence="4" id="KW-0521">NADP</keyword>
<sequence length="386" mass="41082">MTLFSPLAVRDVALPNRVGVSPMCMYSSTGGVAGDFHVAHLGRFALGGAGVVIAEATAVHPQGRISHFDSGLWSDEQVEGWRRVASLVSASGSVPGIQLSHAGRRGAVREPWYAGAPLVDADAAAGQAPWPLSAPSAIAAGPGHQIPAAMSIADIARSVQDWHDAAARAMAAGFRFIELHGAHGYLLHSFLSPVSNHRTDAYGGTAERRLRYPLEVIAAVRDAIGHGVPLSYRISTVDGADGGLDVDDTVQVARALAAAGVDIIDTSSGGITTDRSSDTRIRRGFAFHADFSRRIRHEVEVLTATVGFVVDPEQAAMLIERGDADLVLLGRQMLDDPNWTHHARLALGDTSHESWDVRFGSALGPRHRTLTRLQEAGETPLSRFRN</sequence>
<dbReference type="Gene3D" id="3.20.20.70">
    <property type="entry name" value="Aldolase class I"/>
    <property type="match status" value="1"/>
</dbReference>
<evidence type="ECO:0000313" key="8">
    <source>
        <dbReference type="Proteomes" id="UP001500731"/>
    </source>
</evidence>
<accession>A0ABP8PKH0</accession>
<dbReference type="InterPro" id="IPR013785">
    <property type="entry name" value="Aldolase_TIM"/>
</dbReference>
<evidence type="ECO:0000256" key="5">
    <source>
        <dbReference type="ARBA" id="ARBA00023002"/>
    </source>
</evidence>
<evidence type="ECO:0000313" key="7">
    <source>
        <dbReference type="EMBL" id="GAA4488029.1"/>
    </source>
</evidence>
<dbReference type="RefSeq" id="WP_345187772.1">
    <property type="nucleotide sequence ID" value="NZ_BAABGP010000018.1"/>
</dbReference>
<gene>
    <name evidence="7" type="ORF">GCM10023171_26800</name>
</gene>
<dbReference type="InterPro" id="IPR044152">
    <property type="entry name" value="YqjM-like"/>
</dbReference>
<feature type="domain" description="NADH:flavin oxidoreductase/NADH oxidase N-terminal" evidence="6">
    <location>
        <begin position="3"/>
        <end position="343"/>
    </location>
</feature>
<reference evidence="8" key="1">
    <citation type="journal article" date="2019" name="Int. J. Syst. Evol. Microbiol.">
        <title>The Global Catalogue of Microorganisms (GCM) 10K type strain sequencing project: providing services to taxonomists for standard genome sequencing and annotation.</title>
        <authorList>
            <consortium name="The Broad Institute Genomics Platform"/>
            <consortium name="The Broad Institute Genome Sequencing Center for Infectious Disease"/>
            <person name="Wu L."/>
            <person name="Ma J."/>
        </authorList>
    </citation>
    <scope>NUCLEOTIDE SEQUENCE [LARGE SCALE GENOMIC DNA]</scope>
    <source>
        <strain evidence="8">JCM 17839</strain>
    </source>
</reference>
<proteinExistence type="predicted"/>
<evidence type="ECO:0000256" key="3">
    <source>
        <dbReference type="ARBA" id="ARBA00022643"/>
    </source>
</evidence>
<comment type="caution">
    <text evidence="7">The sequence shown here is derived from an EMBL/GenBank/DDBJ whole genome shotgun (WGS) entry which is preliminary data.</text>
</comment>